<dbReference type="PANTHER" id="PTHR30441:SF8">
    <property type="entry name" value="DUF748 DOMAIN-CONTAINING PROTEIN"/>
    <property type="match status" value="1"/>
</dbReference>
<dbReference type="PANTHER" id="PTHR30441">
    <property type="entry name" value="DUF748 DOMAIN-CONTAINING PROTEIN"/>
    <property type="match status" value="1"/>
</dbReference>
<keyword evidence="2" id="KW-0812">Transmembrane</keyword>
<feature type="compositionally biased region" description="Acidic residues" evidence="1">
    <location>
        <begin position="566"/>
        <end position="580"/>
    </location>
</feature>
<feature type="region of interest" description="Disordered" evidence="1">
    <location>
        <begin position="559"/>
        <end position="585"/>
    </location>
</feature>
<dbReference type="PATRIC" id="fig|626887.3.peg.1421"/>
<dbReference type="InterPro" id="IPR052894">
    <property type="entry name" value="AsmA-related"/>
</dbReference>
<dbReference type="GO" id="GO:0090313">
    <property type="term" value="P:regulation of protein targeting to membrane"/>
    <property type="evidence" value="ECO:0007669"/>
    <property type="project" value="TreeGrafter"/>
</dbReference>
<evidence type="ECO:0000256" key="1">
    <source>
        <dbReference type="SAM" id="MobiDB-lite"/>
    </source>
</evidence>
<dbReference type="GO" id="GO:0005886">
    <property type="term" value="C:plasma membrane"/>
    <property type="evidence" value="ECO:0007669"/>
    <property type="project" value="TreeGrafter"/>
</dbReference>
<dbReference type="Proteomes" id="UP000013165">
    <property type="component" value="Unassembled WGS sequence"/>
</dbReference>
<evidence type="ECO:0000313" key="4">
    <source>
        <dbReference type="Proteomes" id="UP000013165"/>
    </source>
</evidence>
<accession>N6VXV5</accession>
<dbReference type="InterPro" id="IPR008023">
    <property type="entry name" value="DUF748"/>
</dbReference>
<sequence length="983" mass="107637">MPDTATRKPVYKMVTFWLALLLVVYALAGFLLLPWWLERQVPEQLQSQMGWQGDVEDIDINPFFMTVDIEQLQANDSEGTQVLSFQALHADLAFWRLFTGTIALEVIQLQQPFVRVDLLEGYGVNLVRDWNQQHADKAAENAQTTEADSEDGEPPNLYFAEIRIEQGQVQLRDFTKEQPETFNIQPLNLTLNDLATFSEDGTSDYTLSAAIGEQQIDWQGDLGLIPFHSNGRIELSNIEYSTIWHFAAPYAPYVVTNGTLSLTTDYAMSSEGDFALITRNGQIRIQDLSARLADADEPYATLATAAANDINFDLNALSLDIGSVDLDQLDADISRNSEGVVNVAAPFMGAEQETENDEASQNQQGSDSEFRWSIGSVRLGDSQVDWHDEALATPADLALSGLNIEIGPLTHALGEPVPYQLDANTGENSKLSARGQITMLPFTLESVLTLNSIALPQFQPYIQEYANIVLNSGQLDVEGNLDIDTQDPTLTGTFSGTGTVTNLEIAREGRSDKLLSWSSLVLNPIELNLDPGRLEIGTVTLTDPDANIIRLEDGSTNLSNLMVDSGSDESEEEGASDEREDGERPEFIFRTGSIQIESGGFDFADRTVDPVFTLRARELAGTISGLTNIPPQQASVRLNGQIGERGSVEVTGSIGTLGEADKTELKLQLDNLAMAELSPYFGKYLGYGVDSGKLRLDLDYTLNGAQLDAANHIVMDQLALGQPVQSDQAIDAPIKLGLNLLRNGNGVIDINLPVSGNLDDPKFRVSQVVMSAFVNLLAKAATSPFTMLGSIVDLAGFSGEELGKVGFVPGEATLASGEEKKLEALASALSERKDLLLNVRGAVAPDLDGLALKSQRMNTSLDLTNDTPRRERIRILENHLTSTQGEAALQNLQQTNNQTTEARMSDARWLETLTRELTRDVQIPPEELDRLAKQRGTLLFQRLSEDYDIAEDQLFQLAPSQDAETQLTAETIQVIVPFAMDSR</sequence>
<proteinExistence type="predicted"/>
<dbReference type="AlphaFoldDB" id="N6VXV5"/>
<dbReference type="OrthoDB" id="9757969at2"/>
<evidence type="ECO:0000256" key="2">
    <source>
        <dbReference type="SAM" id="Phobius"/>
    </source>
</evidence>
<reference evidence="3 4" key="1">
    <citation type="journal article" date="2013" name="Genome Announc.">
        <title>Genome Sequence of the Polycyclic Aromatic Hydrocarbon-Degrading Bacterium Strain Marinobacter nanhaiticus D15-8WT.</title>
        <authorList>
            <person name="Cui Z."/>
            <person name="Gao W."/>
            <person name="Li Q."/>
            <person name="Xu G."/>
            <person name="Zheng L."/>
        </authorList>
    </citation>
    <scope>NUCLEOTIDE SEQUENCE [LARGE SCALE GENOMIC DNA]</scope>
    <source>
        <strain evidence="3 4">D15-8W</strain>
    </source>
</reference>
<organism evidence="3 4">
    <name type="scientific">Marinobacter nanhaiticus D15-8W</name>
    <dbReference type="NCBI Taxonomy" id="626887"/>
    <lineage>
        <taxon>Bacteria</taxon>
        <taxon>Pseudomonadati</taxon>
        <taxon>Pseudomonadota</taxon>
        <taxon>Gammaproteobacteria</taxon>
        <taxon>Pseudomonadales</taxon>
        <taxon>Marinobacteraceae</taxon>
        <taxon>Marinobacter</taxon>
    </lineage>
</organism>
<dbReference type="HOGENOM" id="CLU_005680_0_0_6"/>
<keyword evidence="2" id="KW-0472">Membrane</keyword>
<comment type="caution">
    <text evidence="3">The sequence shown here is derived from an EMBL/GenBank/DDBJ whole genome shotgun (WGS) entry which is preliminary data.</text>
</comment>
<keyword evidence="2" id="KW-1133">Transmembrane helix</keyword>
<dbReference type="eggNOG" id="COG2911">
    <property type="taxonomic scope" value="Bacteria"/>
</dbReference>
<feature type="transmembrane region" description="Helical" evidence="2">
    <location>
        <begin position="16"/>
        <end position="37"/>
    </location>
</feature>
<dbReference type="STRING" id="626887.J057_07166"/>
<name>N6VXV5_9GAMM</name>
<keyword evidence="4" id="KW-1185">Reference proteome</keyword>
<dbReference type="Pfam" id="PF05359">
    <property type="entry name" value="DUF748"/>
    <property type="match status" value="1"/>
</dbReference>
<dbReference type="RefSeq" id="WP_004579406.1">
    <property type="nucleotide sequence ID" value="NZ_AP028878.1"/>
</dbReference>
<protein>
    <submittedName>
        <fullName evidence="3">DUF748 domain-containing protein</fullName>
    </submittedName>
</protein>
<dbReference type="EMBL" id="APLQ01000011">
    <property type="protein sequence ID" value="ENO15110.1"/>
    <property type="molecule type" value="Genomic_DNA"/>
</dbReference>
<evidence type="ECO:0000313" key="3">
    <source>
        <dbReference type="EMBL" id="ENO15110.1"/>
    </source>
</evidence>
<gene>
    <name evidence="3" type="ORF">J057_07166</name>
</gene>